<evidence type="ECO:0000313" key="1">
    <source>
        <dbReference type="EMBL" id="WMV54894.1"/>
    </source>
</evidence>
<sequence>MHPVFHVSMLKKCVGDPTSVVPFEGLGVKEDLSYEEVPDEILDQQVRRLRNKEVASVEVLWRNHLVEGGTWVAEADTT</sequence>
<reference evidence="1" key="1">
    <citation type="submission" date="2023-08" db="EMBL/GenBank/DDBJ databases">
        <title>A de novo genome assembly of Solanum verrucosum Schlechtendal, a Mexican diploid species geographically isolated from the other diploid A-genome species in potato relatives.</title>
        <authorList>
            <person name="Hosaka K."/>
        </authorList>
    </citation>
    <scope>NUCLEOTIDE SEQUENCE</scope>
    <source>
        <tissue evidence="1">Young leaves</tissue>
    </source>
</reference>
<evidence type="ECO:0000313" key="2">
    <source>
        <dbReference type="Proteomes" id="UP001234989"/>
    </source>
</evidence>
<dbReference type="Proteomes" id="UP001234989">
    <property type="component" value="Chromosome 11"/>
</dbReference>
<dbReference type="PANTHER" id="PTHR46148">
    <property type="entry name" value="CHROMO DOMAIN-CONTAINING PROTEIN"/>
    <property type="match status" value="1"/>
</dbReference>
<proteinExistence type="predicted"/>
<dbReference type="PANTHER" id="PTHR46148:SF60">
    <property type="entry name" value="CHROMO DOMAIN-CONTAINING PROTEIN"/>
    <property type="match status" value="1"/>
</dbReference>
<gene>
    <name evidence="1" type="ORF">MTR67_048279</name>
</gene>
<dbReference type="AlphaFoldDB" id="A0AAF0V049"/>
<name>A0AAF0V049_SOLVR</name>
<organism evidence="1 2">
    <name type="scientific">Solanum verrucosum</name>
    <dbReference type="NCBI Taxonomy" id="315347"/>
    <lineage>
        <taxon>Eukaryota</taxon>
        <taxon>Viridiplantae</taxon>
        <taxon>Streptophyta</taxon>
        <taxon>Embryophyta</taxon>
        <taxon>Tracheophyta</taxon>
        <taxon>Spermatophyta</taxon>
        <taxon>Magnoliopsida</taxon>
        <taxon>eudicotyledons</taxon>
        <taxon>Gunneridae</taxon>
        <taxon>Pentapetalae</taxon>
        <taxon>asterids</taxon>
        <taxon>lamiids</taxon>
        <taxon>Solanales</taxon>
        <taxon>Solanaceae</taxon>
        <taxon>Solanoideae</taxon>
        <taxon>Solaneae</taxon>
        <taxon>Solanum</taxon>
    </lineage>
</organism>
<protein>
    <submittedName>
        <fullName evidence="1">Uncharacterized protein</fullName>
    </submittedName>
</protein>
<keyword evidence="2" id="KW-1185">Reference proteome</keyword>
<dbReference type="EMBL" id="CP133622">
    <property type="protein sequence ID" value="WMV54894.1"/>
    <property type="molecule type" value="Genomic_DNA"/>
</dbReference>
<accession>A0AAF0V049</accession>